<comment type="similarity">
    <text evidence="1">Belongs to the dynein heavy chain family.</text>
</comment>
<gene>
    <name evidence="4" type="ORF">Q5P01_023943</name>
</gene>
<organism evidence="4 5">
    <name type="scientific">Channa striata</name>
    <name type="common">Snakehead murrel</name>
    <name type="synonym">Ophicephalus striatus</name>
    <dbReference type="NCBI Taxonomy" id="64152"/>
    <lineage>
        <taxon>Eukaryota</taxon>
        <taxon>Metazoa</taxon>
        <taxon>Chordata</taxon>
        <taxon>Craniata</taxon>
        <taxon>Vertebrata</taxon>
        <taxon>Euteleostomi</taxon>
        <taxon>Actinopterygii</taxon>
        <taxon>Neopterygii</taxon>
        <taxon>Teleostei</taxon>
        <taxon>Neoteleostei</taxon>
        <taxon>Acanthomorphata</taxon>
        <taxon>Anabantaria</taxon>
        <taxon>Anabantiformes</taxon>
        <taxon>Channoidei</taxon>
        <taxon>Channidae</taxon>
        <taxon>Channa</taxon>
    </lineage>
</organism>
<evidence type="ECO:0000256" key="1">
    <source>
        <dbReference type="ARBA" id="ARBA00008887"/>
    </source>
</evidence>
<evidence type="ECO:0000259" key="2">
    <source>
        <dbReference type="Pfam" id="PF12777"/>
    </source>
</evidence>
<dbReference type="PANTHER" id="PTHR22878:SF69">
    <property type="entry name" value="DYNEIN HEAVY CHAIN"/>
    <property type="match status" value="1"/>
</dbReference>
<dbReference type="AlphaFoldDB" id="A0AA88LKQ7"/>
<protein>
    <submittedName>
        <fullName evidence="4">Uncharacterized protein</fullName>
    </submittedName>
</protein>
<name>A0AA88LKQ7_CHASR</name>
<dbReference type="EMBL" id="JAUPFM010000019">
    <property type="protein sequence ID" value="KAK2820984.1"/>
    <property type="molecule type" value="Genomic_DNA"/>
</dbReference>
<proteinExistence type="inferred from homology"/>
<evidence type="ECO:0000313" key="5">
    <source>
        <dbReference type="Proteomes" id="UP001187415"/>
    </source>
</evidence>
<dbReference type="InterPro" id="IPR024743">
    <property type="entry name" value="Dynein_HC_stalk"/>
</dbReference>
<dbReference type="Gene3D" id="1.10.287.2610">
    <property type="match status" value="1"/>
</dbReference>
<keyword evidence="5" id="KW-1185">Reference proteome</keyword>
<evidence type="ECO:0000259" key="3">
    <source>
        <dbReference type="Pfam" id="PF12780"/>
    </source>
</evidence>
<dbReference type="GO" id="GO:0030286">
    <property type="term" value="C:dynein complex"/>
    <property type="evidence" value="ECO:0007669"/>
    <property type="project" value="InterPro"/>
</dbReference>
<feature type="domain" description="Dynein heavy chain AAA module D4" evidence="3">
    <location>
        <begin position="18"/>
        <end position="118"/>
    </location>
</feature>
<dbReference type="GO" id="GO:0045505">
    <property type="term" value="F:dynein intermediate chain binding"/>
    <property type="evidence" value="ECO:0007669"/>
    <property type="project" value="InterPro"/>
</dbReference>
<dbReference type="InterPro" id="IPR024317">
    <property type="entry name" value="Dynein_heavy_chain_D4_dom"/>
</dbReference>
<dbReference type="Pfam" id="PF12780">
    <property type="entry name" value="AAA_8"/>
    <property type="match status" value="1"/>
</dbReference>
<dbReference type="Proteomes" id="UP001187415">
    <property type="component" value="Unassembled WGS sequence"/>
</dbReference>
<reference evidence="4" key="1">
    <citation type="submission" date="2023-07" db="EMBL/GenBank/DDBJ databases">
        <title>Chromosome-level Genome Assembly of Striped Snakehead (Channa striata).</title>
        <authorList>
            <person name="Liu H."/>
        </authorList>
    </citation>
    <scope>NUCLEOTIDE SEQUENCE</scope>
    <source>
        <strain evidence="4">Gz</strain>
        <tissue evidence="4">Muscle</tissue>
    </source>
</reference>
<dbReference type="GO" id="GO:0051959">
    <property type="term" value="F:dynein light intermediate chain binding"/>
    <property type="evidence" value="ECO:0007669"/>
    <property type="project" value="InterPro"/>
</dbReference>
<dbReference type="InterPro" id="IPR026983">
    <property type="entry name" value="DHC"/>
</dbReference>
<accession>A0AA88LKQ7</accession>
<dbReference type="Pfam" id="PF12777">
    <property type="entry name" value="MT"/>
    <property type="match status" value="1"/>
</dbReference>
<feature type="domain" description="Dynein heavy chain coiled coil stalk" evidence="2">
    <location>
        <begin position="144"/>
        <end position="183"/>
    </location>
</feature>
<evidence type="ECO:0000313" key="4">
    <source>
        <dbReference type="EMBL" id="KAK2820984.1"/>
    </source>
</evidence>
<sequence length="185" mass="20842">MSRARSTELVEEQDFQAFDKLQVDTVKKFYEVALCFFPVGGKLPARSRTFPARGNCVLIDWFHEGPQEALSSALFRFLQEVGNIEHQVKESVSKFMAYLHMSVNQTFEEYLANERRYILTLRPNLPGVDQPLSQAAGSELCMKADLKAKLAAQGIELKRKNENADKLIQVVGVDTEKVSVEKADG</sequence>
<dbReference type="GO" id="GO:0007018">
    <property type="term" value="P:microtubule-based movement"/>
    <property type="evidence" value="ECO:0007669"/>
    <property type="project" value="InterPro"/>
</dbReference>
<comment type="caution">
    <text evidence="4">The sequence shown here is derived from an EMBL/GenBank/DDBJ whole genome shotgun (WGS) entry which is preliminary data.</text>
</comment>
<dbReference type="PANTHER" id="PTHR22878">
    <property type="entry name" value="DYNEIN HEAVY CHAIN 6, AXONEMAL-LIKE-RELATED"/>
    <property type="match status" value="1"/>
</dbReference>